<dbReference type="Gene3D" id="3.80.10.10">
    <property type="entry name" value="Ribonuclease Inhibitor"/>
    <property type="match status" value="1"/>
</dbReference>
<accession>A0ABR2Z0Z9</accession>
<comment type="caution">
    <text evidence="3">The sequence shown here is derived from an EMBL/GenBank/DDBJ whole genome shotgun (WGS) entry which is preliminary data.</text>
</comment>
<proteinExistence type="predicted"/>
<evidence type="ECO:0000313" key="3">
    <source>
        <dbReference type="EMBL" id="KAK9917269.1"/>
    </source>
</evidence>
<dbReference type="EMBL" id="JALJOT010000002">
    <property type="protein sequence ID" value="KAK9917269.1"/>
    <property type="molecule type" value="Genomic_DNA"/>
</dbReference>
<protein>
    <recommendedName>
        <fullName evidence="2">F-box domain-containing protein</fullName>
    </recommendedName>
</protein>
<dbReference type="InterPro" id="IPR032675">
    <property type="entry name" value="LRR_dom_sf"/>
</dbReference>
<keyword evidence="4" id="KW-1185">Reference proteome</keyword>
<name>A0ABR2Z0Z9_9CHLO</name>
<evidence type="ECO:0000256" key="1">
    <source>
        <dbReference type="ARBA" id="ARBA00004430"/>
    </source>
</evidence>
<dbReference type="Proteomes" id="UP001491310">
    <property type="component" value="Unassembled WGS sequence"/>
</dbReference>
<gene>
    <name evidence="3" type="ORF">WJX75_002568</name>
</gene>
<comment type="subcellular location">
    <subcellularLocation>
        <location evidence="1">Cytoplasm</location>
        <location evidence="1">Cytoskeleton</location>
        <location evidence="1">Cilium axoneme</location>
    </subcellularLocation>
</comment>
<dbReference type="InterPro" id="IPR001810">
    <property type="entry name" value="F-box_dom"/>
</dbReference>
<reference evidence="3 4" key="1">
    <citation type="journal article" date="2024" name="Nat. Commun.">
        <title>Phylogenomics reveals the evolutionary origins of lichenization in chlorophyte algae.</title>
        <authorList>
            <person name="Puginier C."/>
            <person name="Libourel C."/>
            <person name="Otte J."/>
            <person name="Skaloud P."/>
            <person name="Haon M."/>
            <person name="Grisel S."/>
            <person name="Petersen M."/>
            <person name="Berrin J.G."/>
            <person name="Delaux P.M."/>
            <person name="Dal Grande F."/>
            <person name="Keller J."/>
        </authorList>
    </citation>
    <scope>NUCLEOTIDE SEQUENCE [LARGE SCALE GENOMIC DNA]</scope>
    <source>
        <strain evidence="3 4">SAG 216-7</strain>
    </source>
</reference>
<dbReference type="SUPFAM" id="SSF52058">
    <property type="entry name" value="L domain-like"/>
    <property type="match status" value="1"/>
</dbReference>
<evidence type="ECO:0000259" key="2">
    <source>
        <dbReference type="Pfam" id="PF00646"/>
    </source>
</evidence>
<organism evidence="3 4">
    <name type="scientific">Coccomyxa subellipsoidea</name>
    <dbReference type="NCBI Taxonomy" id="248742"/>
    <lineage>
        <taxon>Eukaryota</taxon>
        <taxon>Viridiplantae</taxon>
        <taxon>Chlorophyta</taxon>
        <taxon>core chlorophytes</taxon>
        <taxon>Trebouxiophyceae</taxon>
        <taxon>Trebouxiophyceae incertae sedis</taxon>
        <taxon>Coccomyxaceae</taxon>
        <taxon>Coccomyxa</taxon>
    </lineage>
</organism>
<sequence length="370" mass="41921">MAQVTFSDVPLGVMEKIVCHLKGQDKASVRLVSKAARDACDNTTTFLTVRRSQWNGFPNLQRLINCTVVLFLDDMATLPSFRLDKYEQQTEGSFLLVCGEWWWKRADLRKWIGMQKESRISKVGLMLCITEQPRGNVDVCDMIEEVLDEGAPDLHYLGVWSQLLESVPLSDGLKWTRRIPKLDSLEGLYLEFVDLDMSALRSMQHLRELRLFFDEWDTSNIATFASMPELQTLFLEPARKDILEPSMLLGLGQNIRCLKVQGRMSSLAISEHPLWADFMPELFDTLTSLQRFEASANAKDLVKAVLSILDNNPAPQDVVIVSTWVVCHFKGLWVAVDRESNAFRGVFRSIDAAKSAMGPLAIPEGFVLLF</sequence>
<feature type="domain" description="F-box" evidence="2">
    <location>
        <begin position="6"/>
        <end position="42"/>
    </location>
</feature>
<evidence type="ECO:0000313" key="4">
    <source>
        <dbReference type="Proteomes" id="UP001491310"/>
    </source>
</evidence>
<dbReference type="Pfam" id="PF00646">
    <property type="entry name" value="F-box"/>
    <property type="match status" value="1"/>
</dbReference>